<evidence type="ECO:0000256" key="5">
    <source>
        <dbReference type="ARBA" id="ARBA00023239"/>
    </source>
</evidence>
<accession>A0A1M4WII7</accession>
<comment type="catalytic activity">
    <reaction evidence="1 6">
        <text>7,8-dihydroneopterin = 6-hydroxymethyl-7,8-dihydropterin + glycolaldehyde</text>
        <dbReference type="Rhea" id="RHEA:10540"/>
        <dbReference type="ChEBI" id="CHEBI:17001"/>
        <dbReference type="ChEBI" id="CHEBI:17071"/>
        <dbReference type="ChEBI" id="CHEBI:44841"/>
        <dbReference type="EC" id="4.1.2.25"/>
    </reaction>
</comment>
<dbReference type="InterPro" id="IPR006156">
    <property type="entry name" value="Dihydroneopterin_aldolase"/>
</dbReference>
<dbReference type="RefSeq" id="WP_073059821.1">
    <property type="nucleotide sequence ID" value="NZ_FQUS01000003.1"/>
</dbReference>
<evidence type="ECO:0000256" key="2">
    <source>
        <dbReference type="ARBA" id="ARBA00005013"/>
    </source>
</evidence>
<feature type="domain" description="Dihydroneopterin aldolase/epimerase" evidence="7">
    <location>
        <begin position="4"/>
        <end position="117"/>
    </location>
</feature>
<evidence type="ECO:0000256" key="6">
    <source>
        <dbReference type="RuleBase" id="RU362079"/>
    </source>
</evidence>
<comment type="function">
    <text evidence="6">Catalyzes the conversion of 7,8-dihydroneopterin to 6-hydroxymethyl-7,8-dihydropterin.</text>
</comment>
<dbReference type="NCBIfam" id="TIGR00525">
    <property type="entry name" value="folB"/>
    <property type="match status" value="1"/>
</dbReference>
<comment type="similarity">
    <text evidence="3 6">Belongs to the DHNA family.</text>
</comment>
<dbReference type="PANTHER" id="PTHR42844">
    <property type="entry name" value="DIHYDRONEOPTERIN ALDOLASE 1-RELATED"/>
    <property type="match status" value="1"/>
</dbReference>
<dbReference type="GO" id="GO:0005737">
    <property type="term" value="C:cytoplasm"/>
    <property type="evidence" value="ECO:0007669"/>
    <property type="project" value="TreeGrafter"/>
</dbReference>
<evidence type="ECO:0000313" key="9">
    <source>
        <dbReference type="Proteomes" id="UP000184041"/>
    </source>
</evidence>
<evidence type="ECO:0000259" key="7">
    <source>
        <dbReference type="SMART" id="SM00905"/>
    </source>
</evidence>
<evidence type="ECO:0000313" key="8">
    <source>
        <dbReference type="EMBL" id="SHE81036.1"/>
    </source>
</evidence>
<sequence length="121" mass="14040">MATLTLKSLCFKAYHGFYEEERRQGNRFEVDLTFTADLRQAGDSDRLEDTIDYQKAADIVQKVMEGPSQKLIETLTKRIGDQLFESFPEAERLQVAVRKLMPPLDVETAYSETRMSWQRSL</sequence>
<dbReference type="CDD" id="cd00534">
    <property type="entry name" value="DHNA_DHNTPE"/>
    <property type="match status" value="1"/>
</dbReference>
<dbReference type="PANTHER" id="PTHR42844:SF1">
    <property type="entry name" value="DIHYDRONEOPTERIN ALDOLASE 1-RELATED"/>
    <property type="match status" value="1"/>
</dbReference>
<dbReference type="InterPro" id="IPR043133">
    <property type="entry name" value="GTP-CH-I_C/QueF"/>
</dbReference>
<gene>
    <name evidence="8" type="ORF">SAMN05443144_103229</name>
</gene>
<evidence type="ECO:0000256" key="1">
    <source>
        <dbReference type="ARBA" id="ARBA00001353"/>
    </source>
</evidence>
<dbReference type="OrthoDB" id="9803748at2"/>
<protein>
    <recommendedName>
        <fullName evidence="6">7,8-dihydroneopterin aldolase</fullName>
        <ecNumber evidence="6">4.1.2.25</ecNumber>
    </recommendedName>
</protein>
<dbReference type="EC" id="4.1.2.25" evidence="6"/>
<dbReference type="UniPathway" id="UPA00077">
    <property type="reaction ID" value="UER00154"/>
</dbReference>
<dbReference type="Pfam" id="PF02152">
    <property type="entry name" value="FolB"/>
    <property type="match status" value="1"/>
</dbReference>
<dbReference type="STRING" id="1194090.SAMN05443144_103229"/>
<evidence type="ECO:0000256" key="3">
    <source>
        <dbReference type="ARBA" id="ARBA00005708"/>
    </source>
</evidence>
<dbReference type="SMART" id="SM00905">
    <property type="entry name" value="FolB"/>
    <property type="match status" value="1"/>
</dbReference>
<dbReference type="NCBIfam" id="TIGR00526">
    <property type="entry name" value="folB_dom"/>
    <property type="match status" value="1"/>
</dbReference>
<organism evidence="8 9">
    <name type="scientific">Fodinibius roseus</name>
    <dbReference type="NCBI Taxonomy" id="1194090"/>
    <lineage>
        <taxon>Bacteria</taxon>
        <taxon>Pseudomonadati</taxon>
        <taxon>Balneolota</taxon>
        <taxon>Balneolia</taxon>
        <taxon>Balneolales</taxon>
        <taxon>Balneolaceae</taxon>
        <taxon>Fodinibius</taxon>
    </lineage>
</organism>
<dbReference type="InterPro" id="IPR006157">
    <property type="entry name" value="FolB_dom"/>
</dbReference>
<evidence type="ECO:0000256" key="4">
    <source>
        <dbReference type="ARBA" id="ARBA00022909"/>
    </source>
</evidence>
<keyword evidence="4 6" id="KW-0289">Folate biosynthesis</keyword>
<keyword evidence="9" id="KW-1185">Reference proteome</keyword>
<dbReference type="Gene3D" id="3.30.1130.10">
    <property type="match status" value="1"/>
</dbReference>
<dbReference type="GO" id="GO:0046654">
    <property type="term" value="P:tetrahydrofolate biosynthetic process"/>
    <property type="evidence" value="ECO:0007669"/>
    <property type="project" value="UniProtKB-UniRule"/>
</dbReference>
<dbReference type="AlphaFoldDB" id="A0A1M4WII7"/>
<dbReference type="SUPFAM" id="SSF55620">
    <property type="entry name" value="Tetrahydrobiopterin biosynthesis enzymes-like"/>
    <property type="match status" value="1"/>
</dbReference>
<dbReference type="Proteomes" id="UP000184041">
    <property type="component" value="Unassembled WGS sequence"/>
</dbReference>
<name>A0A1M4WII7_9BACT</name>
<dbReference type="EMBL" id="FQUS01000003">
    <property type="protein sequence ID" value="SHE81036.1"/>
    <property type="molecule type" value="Genomic_DNA"/>
</dbReference>
<comment type="pathway">
    <text evidence="2 6">Cofactor biosynthesis; tetrahydrofolate biosynthesis; 2-amino-4-hydroxy-6-hydroxymethyl-7,8-dihydropteridine diphosphate from 7,8-dihydroneopterin triphosphate: step 3/4.</text>
</comment>
<keyword evidence="5 6" id="KW-0456">Lyase</keyword>
<proteinExistence type="inferred from homology"/>
<reference evidence="8 9" key="1">
    <citation type="submission" date="2016-11" db="EMBL/GenBank/DDBJ databases">
        <authorList>
            <person name="Jaros S."/>
            <person name="Januszkiewicz K."/>
            <person name="Wedrychowicz H."/>
        </authorList>
    </citation>
    <scope>NUCLEOTIDE SEQUENCE [LARGE SCALE GENOMIC DNA]</scope>
    <source>
        <strain evidence="8 9">DSM 21986</strain>
    </source>
</reference>
<dbReference type="GO" id="GO:0046656">
    <property type="term" value="P:folic acid biosynthetic process"/>
    <property type="evidence" value="ECO:0007669"/>
    <property type="project" value="UniProtKB-UniRule"/>
</dbReference>
<dbReference type="GO" id="GO:0004150">
    <property type="term" value="F:dihydroneopterin aldolase activity"/>
    <property type="evidence" value="ECO:0007669"/>
    <property type="project" value="UniProtKB-UniRule"/>
</dbReference>